<comment type="caution">
    <text evidence="1">The sequence shown here is derived from an EMBL/GenBank/DDBJ whole genome shotgun (WGS) entry which is preliminary data.</text>
</comment>
<reference evidence="1" key="1">
    <citation type="submission" date="2022-04" db="EMBL/GenBank/DDBJ databases">
        <title>Jade perch genome.</title>
        <authorList>
            <person name="Chao B."/>
        </authorList>
    </citation>
    <scope>NUCLEOTIDE SEQUENCE</scope>
    <source>
        <strain evidence="1">CB-2022</strain>
    </source>
</reference>
<name>A0ACB8W0P6_9TELE</name>
<keyword evidence="2" id="KW-1185">Reference proteome</keyword>
<accession>A0ACB8W0P6</accession>
<gene>
    <name evidence="1" type="ORF">L3Q82_013462</name>
</gene>
<sequence length="171" mass="18979">MWEPRITTFKFMSGSTADSKTTQKFHEEIVTIIVVQSLHQRKSANNTQRVIQTLDCDPDAGKGTGNGTEGDSIMAECAANCNPQPHTYSWLKRQMGQTIKVNSTERKMSFSNTMRDTFLSCIAHNDMGAGQSDWLDLDVQCKNIFISTSSNVPKLIVTNLIIISLGSTAWD</sequence>
<proteinExistence type="predicted"/>
<evidence type="ECO:0000313" key="1">
    <source>
        <dbReference type="EMBL" id="KAI3361281.1"/>
    </source>
</evidence>
<dbReference type="Proteomes" id="UP000831701">
    <property type="component" value="Chromosome 16"/>
</dbReference>
<dbReference type="EMBL" id="CM041546">
    <property type="protein sequence ID" value="KAI3361281.1"/>
    <property type="molecule type" value="Genomic_DNA"/>
</dbReference>
<protein>
    <submittedName>
        <fullName evidence="1">Uncharacterized protein</fullName>
    </submittedName>
</protein>
<organism evidence="1 2">
    <name type="scientific">Scortum barcoo</name>
    <name type="common">barcoo grunter</name>
    <dbReference type="NCBI Taxonomy" id="214431"/>
    <lineage>
        <taxon>Eukaryota</taxon>
        <taxon>Metazoa</taxon>
        <taxon>Chordata</taxon>
        <taxon>Craniata</taxon>
        <taxon>Vertebrata</taxon>
        <taxon>Euteleostomi</taxon>
        <taxon>Actinopterygii</taxon>
        <taxon>Neopterygii</taxon>
        <taxon>Teleostei</taxon>
        <taxon>Neoteleostei</taxon>
        <taxon>Acanthomorphata</taxon>
        <taxon>Eupercaria</taxon>
        <taxon>Centrarchiformes</taxon>
        <taxon>Terapontoidei</taxon>
        <taxon>Terapontidae</taxon>
        <taxon>Scortum</taxon>
    </lineage>
</organism>
<evidence type="ECO:0000313" key="2">
    <source>
        <dbReference type="Proteomes" id="UP000831701"/>
    </source>
</evidence>